<evidence type="ECO:0000256" key="1">
    <source>
        <dbReference type="SAM" id="SignalP"/>
    </source>
</evidence>
<accession>A0ABQ7Q066</accession>
<gene>
    <name evidence="2" type="ORF">JYU34_018894</name>
</gene>
<proteinExistence type="predicted"/>
<sequence length="118" mass="13196">MNLSVYKMGLNRKLLFSCCIVSLLVNSNALFYPSSIQTGIDGVHKATRWNIPWLGLGVYCNGCPARSCEDDEAIIHGYCCGCAHHADRLPVTCPEFLQCPLNTHGLCHDYEYMMRCCC</sequence>
<evidence type="ECO:0000313" key="3">
    <source>
        <dbReference type="Proteomes" id="UP000823941"/>
    </source>
</evidence>
<dbReference type="Proteomes" id="UP000823941">
    <property type="component" value="Chromosome 25"/>
</dbReference>
<comment type="caution">
    <text evidence="2">The sequence shown here is derived from an EMBL/GenBank/DDBJ whole genome shotgun (WGS) entry which is preliminary data.</text>
</comment>
<name>A0ABQ7Q066_PLUXY</name>
<keyword evidence="1" id="KW-0732">Signal</keyword>
<organism evidence="2 3">
    <name type="scientific">Plutella xylostella</name>
    <name type="common">Diamondback moth</name>
    <name type="synonym">Plutella maculipennis</name>
    <dbReference type="NCBI Taxonomy" id="51655"/>
    <lineage>
        <taxon>Eukaryota</taxon>
        <taxon>Metazoa</taxon>
        <taxon>Ecdysozoa</taxon>
        <taxon>Arthropoda</taxon>
        <taxon>Hexapoda</taxon>
        <taxon>Insecta</taxon>
        <taxon>Pterygota</taxon>
        <taxon>Neoptera</taxon>
        <taxon>Endopterygota</taxon>
        <taxon>Lepidoptera</taxon>
        <taxon>Glossata</taxon>
        <taxon>Ditrysia</taxon>
        <taxon>Yponomeutoidea</taxon>
        <taxon>Plutellidae</taxon>
        <taxon>Plutella</taxon>
    </lineage>
</organism>
<dbReference type="EMBL" id="JAHIBW010000025">
    <property type="protein sequence ID" value="KAG7298125.1"/>
    <property type="molecule type" value="Genomic_DNA"/>
</dbReference>
<feature type="signal peptide" evidence="1">
    <location>
        <begin position="1"/>
        <end position="29"/>
    </location>
</feature>
<feature type="chain" id="PRO_5045872507" evidence="1">
    <location>
        <begin position="30"/>
        <end position="118"/>
    </location>
</feature>
<protein>
    <submittedName>
        <fullName evidence="2">Uncharacterized protein</fullName>
    </submittedName>
</protein>
<reference evidence="2 3" key="1">
    <citation type="submission" date="2021-06" db="EMBL/GenBank/DDBJ databases">
        <title>A haploid diamondback moth (Plutella xylostella L.) genome assembly resolves 31 chromosomes and identifies a diamide resistance mutation.</title>
        <authorList>
            <person name="Ward C.M."/>
            <person name="Perry K.D."/>
            <person name="Baker G."/>
            <person name="Powis K."/>
            <person name="Heckel D.G."/>
            <person name="Baxter S.W."/>
        </authorList>
    </citation>
    <scope>NUCLEOTIDE SEQUENCE [LARGE SCALE GENOMIC DNA]</scope>
    <source>
        <strain evidence="2 3">LV</strain>
        <tissue evidence="2">Single pupa</tissue>
    </source>
</reference>
<keyword evidence="3" id="KW-1185">Reference proteome</keyword>
<evidence type="ECO:0000313" key="2">
    <source>
        <dbReference type="EMBL" id="KAG7298125.1"/>
    </source>
</evidence>